<dbReference type="Proteomes" id="UP000324853">
    <property type="component" value="Unassembled WGS sequence"/>
</dbReference>
<comment type="caution">
    <text evidence="1">The sequence shown here is derived from an EMBL/GenBank/DDBJ whole genome shotgun (WGS) entry which is preliminary data.</text>
</comment>
<evidence type="ECO:0000313" key="2">
    <source>
        <dbReference type="Proteomes" id="UP000324853"/>
    </source>
</evidence>
<dbReference type="OrthoDB" id="9941633at2"/>
<organism evidence="1 2">
    <name type="scientific">Bradyrhizobium cytisi</name>
    <dbReference type="NCBI Taxonomy" id="515489"/>
    <lineage>
        <taxon>Bacteria</taxon>
        <taxon>Pseudomonadati</taxon>
        <taxon>Pseudomonadota</taxon>
        <taxon>Alphaproteobacteria</taxon>
        <taxon>Hyphomicrobiales</taxon>
        <taxon>Nitrobacteraceae</taxon>
        <taxon>Bradyrhizobium</taxon>
    </lineage>
</organism>
<gene>
    <name evidence="1" type="ORF">FXB38_02575</name>
</gene>
<dbReference type="AlphaFoldDB" id="A0A5S4X6G9"/>
<proteinExistence type="predicted"/>
<accession>A0A5S4X6G9</accession>
<sequence>MPKVNSRLSPGVSEPALLCIQLALYLKVDTAEPNPSPKLFAEPTLTRHAPTKYFRLKLIEVKVHHMA</sequence>
<protein>
    <submittedName>
        <fullName evidence="1">Uncharacterized protein</fullName>
    </submittedName>
</protein>
<keyword evidence="2" id="KW-1185">Reference proteome</keyword>
<evidence type="ECO:0000313" key="1">
    <source>
        <dbReference type="EMBL" id="TYL88023.1"/>
    </source>
</evidence>
<reference evidence="1 2" key="1">
    <citation type="submission" date="2019-08" db="EMBL/GenBank/DDBJ databases">
        <title>Bradyrhizobium hipponensis sp. nov., a rhizobium isolated from a Lupinus angustifolius root nodule in Tunisia.</title>
        <authorList>
            <person name="Off K."/>
            <person name="Rejili M."/>
            <person name="Mars M."/>
            <person name="Brachmann A."/>
            <person name="Marin M."/>
        </authorList>
    </citation>
    <scope>NUCLEOTIDE SEQUENCE [LARGE SCALE GENOMIC DNA]</scope>
    <source>
        <strain evidence="1 2">CTAW11</strain>
    </source>
</reference>
<name>A0A5S4X6G9_9BRAD</name>
<dbReference type="EMBL" id="VSSR01000005">
    <property type="protein sequence ID" value="TYL88023.1"/>
    <property type="molecule type" value="Genomic_DNA"/>
</dbReference>